<reference evidence="5" key="1">
    <citation type="submission" date="2020-11" db="EMBL/GenBank/DDBJ databases">
        <authorList>
            <person name="Tran Van P."/>
        </authorList>
    </citation>
    <scope>NUCLEOTIDE SEQUENCE</scope>
</reference>
<evidence type="ECO:0008006" key="7">
    <source>
        <dbReference type="Google" id="ProtNLM"/>
    </source>
</evidence>
<dbReference type="EMBL" id="CAJPVJ010009137">
    <property type="protein sequence ID" value="CAG2172378.1"/>
    <property type="molecule type" value="Genomic_DNA"/>
</dbReference>
<dbReference type="PANTHER" id="PTHR33678">
    <property type="entry name" value="BLL1576 PROTEIN"/>
    <property type="match status" value="1"/>
</dbReference>
<dbReference type="AlphaFoldDB" id="A0A7R9M830"/>
<evidence type="ECO:0000259" key="3">
    <source>
        <dbReference type="Pfam" id="PF13005"/>
    </source>
</evidence>
<dbReference type="InterPro" id="IPR039552">
    <property type="entry name" value="IS66_C"/>
</dbReference>
<gene>
    <name evidence="5" type="ORF">ONB1V03_LOCUS11835</name>
</gene>
<evidence type="ECO:0000259" key="2">
    <source>
        <dbReference type="Pfam" id="PF03050"/>
    </source>
</evidence>
<evidence type="ECO:0000313" key="5">
    <source>
        <dbReference type="EMBL" id="CAD7655191.1"/>
    </source>
</evidence>
<dbReference type="Pfam" id="PF13005">
    <property type="entry name" value="zf-IS66"/>
    <property type="match status" value="1"/>
</dbReference>
<dbReference type="EMBL" id="OC923962">
    <property type="protein sequence ID" value="CAD7655191.1"/>
    <property type="molecule type" value="Genomic_DNA"/>
</dbReference>
<feature type="region of interest" description="Disordered" evidence="1">
    <location>
        <begin position="1"/>
        <end position="25"/>
    </location>
</feature>
<sequence length="397" mass="45731">MNKEDEDKTAISSKKHPKRQKLPDNLERTEIMLTPDSIMSYMWNNDISETLEYIPSSFKVIRHTRPRCVCINCETIVQAYPPSGAIDKGKAGSGLLAHILVQKYCNHLPLYRQSQIYEREENPVFSASQIHADDTPVKVLAPGIGKTKIGRIWTYVRDGRHYGDNTPLRFAIFIVLIARESDHLTIYKTLQEYYMLMLISGYDQIYRSDDNSVARIIEAACWAHTRRKFYGVTVNNDKANIAFKSLEQIALVYRIEEKIRGLNPDERRKQRQERFKEIIQKLFADWKKFYHALPKKSYAYALNNEAALMRFLDNGRIEIDNNAAERAMRLIAVGRKNWLFAGSDGGGETAAAIYSLIETAKLNNINPWTYLQKVLSIIQDYNSAKISDLLPWNLKLG</sequence>
<feature type="domain" description="Transposase IS66 zinc-finger binding" evidence="3">
    <location>
        <begin position="46"/>
        <end position="74"/>
    </location>
</feature>
<dbReference type="InterPro" id="IPR024474">
    <property type="entry name" value="Znf_dom_IS66"/>
</dbReference>
<keyword evidence="6" id="KW-1185">Reference proteome</keyword>
<dbReference type="PANTHER" id="PTHR33678:SF1">
    <property type="entry name" value="BLL1576 PROTEIN"/>
    <property type="match status" value="1"/>
</dbReference>
<evidence type="ECO:0000313" key="6">
    <source>
        <dbReference type="Proteomes" id="UP000728032"/>
    </source>
</evidence>
<protein>
    <recommendedName>
        <fullName evidence="7">Transposase</fullName>
    </recommendedName>
</protein>
<accession>A0A7R9M830</accession>
<dbReference type="Pfam" id="PF03050">
    <property type="entry name" value="DDE_Tnp_IS66"/>
    <property type="match status" value="2"/>
</dbReference>
<dbReference type="InterPro" id="IPR052344">
    <property type="entry name" value="Transposase-related"/>
</dbReference>
<dbReference type="Proteomes" id="UP000728032">
    <property type="component" value="Unassembled WGS sequence"/>
</dbReference>
<feature type="domain" description="Transposase IS66 central" evidence="2">
    <location>
        <begin position="124"/>
        <end position="348"/>
    </location>
</feature>
<evidence type="ECO:0000256" key="1">
    <source>
        <dbReference type="SAM" id="MobiDB-lite"/>
    </source>
</evidence>
<dbReference type="InterPro" id="IPR004291">
    <property type="entry name" value="Transposase_IS66_central"/>
</dbReference>
<feature type="domain" description="Transposase IS66 C-terminal" evidence="4">
    <location>
        <begin position="355"/>
        <end position="392"/>
    </location>
</feature>
<feature type="domain" description="Transposase IS66 central" evidence="2">
    <location>
        <begin position="89"/>
        <end position="121"/>
    </location>
</feature>
<organism evidence="5">
    <name type="scientific">Oppiella nova</name>
    <dbReference type="NCBI Taxonomy" id="334625"/>
    <lineage>
        <taxon>Eukaryota</taxon>
        <taxon>Metazoa</taxon>
        <taxon>Ecdysozoa</taxon>
        <taxon>Arthropoda</taxon>
        <taxon>Chelicerata</taxon>
        <taxon>Arachnida</taxon>
        <taxon>Acari</taxon>
        <taxon>Acariformes</taxon>
        <taxon>Sarcoptiformes</taxon>
        <taxon>Oribatida</taxon>
        <taxon>Brachypylina</taxon>
        <taxon>Oppioidea</taxon>
        <taxon>Oppiidae</taxon>
        <taxon>Oppiella</taxon>
    </lineage>
</organism>
<evidence type="ECO:0000259" key="4">
    <source>
        <dbReference type="Pfam" id="PF13817"/>
    </source>
</evidence>
<name>A0A7R9M830_9ACAR</name>
<proteinExistence type="predicted"/>
<dbReference type="OrthoDB" id="6366564at2759"/>
<dbReference type="Pfam" id="PF13817">
    <property type="entry name" value="DDE_Tnp_IS66_C"/>
    <property type="match status" value="1"/>
</dbReference>
<dbReference type="NCBIfam" id="NF033517">
    <property type="entry name" value="transpos_IS66"/>
    <property type="match status" value="1"/>
</dbReference>